<dbReference type="Pfam" id="PF25994">
    <property type="entry name" value="HH_AprE"/>
    <property type="match status" value="1"/>
</dbReference>
<dbReference type="InterPro" id="IPR058781">
    <property type="entry name" value="HH_AprE-like"/>
</dbReference>
<keyword evidence="7 9" id="KW-1133">Transmembrane helix</keyword>
<evidence type="ECO:0000256" key="9">
    <source>
        <dbReference type="RuleBase" id="RU365093"/>
    </source>
</evidence>
<keyword evidence="10" id="KW-0175">Coiled coil</keyword>
<feature type="domain" description="AprE-like long alpha-helical hairpin" evidence="11">
    <location>
        <begin position="91"/>
        <end position="280"/>
    </location>
</feature>
<reference evidence="13 14" key="1">
    <citation type="submission" date="2017-03" db="EMBL/GenBank/DDBJ databases">
        <authorList>
            <person name="Afonso C.L."/>
            <person name="Miller P.J."/>
            <person name="Scott M.A."/>
            <person name="Spackman E."/>
            <person name="Goraichik I."/>
            <person name="Dimitrov K.M."/>
            <person name="Suarez D.L."/>
            <person name="Swayne D.E."/>
        </authorList>
    </citation>
    <scope>NUCLEOTIDE SEQUENCE [LARGE SCALE GENOMIC DNA]</scope>
    <source>
        <strain evidence="13 14">CECT 7680</strain>
    </source>
</reference>
<dbReference type="InterPro" id="IPR010129">
    <property type="entry name" value="T1SS_HlyD"/>
</dbReference>
<evidence type="ECO:0000313" key="13">
    <source>
        <dbReference type="EMBL" id="SLN65020.1"/>
    </source>
</evidence>
<evidence type="ECO:0000256" key="2">
    <source>
        <dbReference type="ARBA" id="ARBA00009477"/>
    </source>
</evidence>
<dbReference type="NCBIfam" id="TIGR01843">
    <property type="entry name" value="type_I_hlyD"/>
    <property type="match status" value="1"/>
</dbReference>
<keyword evidence="4 9" id="KW-1003">Cell membrane</keyword>
<dbReference type="RefSeq" id="WP_085869922.1">
    <property type="nucleotide sequence ID" value="NZ_FWFQ01000037.1"/>
</dbReference>
<evidence type="ECO:0000256" key="10">
    <source>
        <dbReference type="SAM" id="Coils"/>
    </source>
</evidence>
<dbReference type="SUPFAM" id="SSF51230">
    <property type="entry name" value="Single hybrid motif"/>
    <property type="match status" value="1"/>
</dbReference>
<keyword evidence="14" id="KW-1185">Reference proteome</keyword>
<dbReference type="GO" id="GO:0005886">
    <property type="term" value="C:plasma membrane"/>
    <property type="evidence" value="ECO:0007669"/>
    <property type="project" value="UniProtKB-SubCell"/>
</dbReference>
<evidence type="ECO:0000256" key="4">
    <source>
        <dbReference type="ARBA" id="ARBA00022475"/>
    </source>
</evidence>
<comment type="subcellular location">
    <subcellularLocation>
        <location evidence="1 9">Cell inner membrane</location>
        <topology evidence="1 9">Single-pass membrane protein</topology>
    </subcellularLocation>
</comment>
<evidence type="ECO:0000256" key="8">
    <source>
        <dbReference type="ARBA" id="ARBA00023136"/>
    </source>
</evidence>
<dbReference type="PANTHER" id="PTHR30386:SF17">
    <property type="entry name" value="ALKALINE PROTEASE SECRETION PROTEIN APRE"/>
    <property type="match status" value="1"/>
</dbReference>
<sequence>MSSEKNKPWSPRGALIVGFIAVFVLVGGFGYWAARSQIAGAIIASGQIQVDQNQQIVQHPDGGVVEEIFVEEGDLVQAGDLLIRLESRELRSDLAVVEGQLYEIMARRARYTAERDGASDVVFDLELVEAAVAQPSVKDVMEGQARLFAARALTLEKEVEQLQKRSAQIQSQINGITAQQTALTRQLELIGEELEDQQELLEKGLAQAPRVLSLQREQARLLGTVGELEAAKAEAEGRITEIEIAVLKLGVQRREEAITQLRNLQFQELELREQRAKLRERLSRLDIRAPVSGVVLSKSVSVKRAVIRPAEPILSLVPQDRPLVISAQVSPIHVDEIYAGQEVFVRFTALDTRNTPELIGRVVRVSPDAFVDETSRQSYYLSEIELLEGETDKLPEGTVLVPGMPVEAYMRTRDRTPMAYLVKPLADYFNRAFRES</sequence>
<evidence type="ECO:0000256" key="7">
    <source>
        <dbReference type="ARBA" id="ARBA00022989"/>
    </source>
</evidence>
<keyword evidence="6 9" id="KW-0812">Transmembrane</keyword>
<evidence type="ECO:0000259" key="12">
    <source>
        <dbReference type="Pfam" id="PF26002"/>
    </source>
</evidence>
<proteinExistence type="inferred from homology"/>
<dbReference type="EMBL" id="FWFQ01000037">
    <property type="protein sequence ID" value="SLN65020.1"/>
    <property type="molecule type" value="Genomic_DNA"/>
</dbReference>
<keyword evidence="8 9" id="KW-0472">Membrane</keyword>
<dbReference type="Proteomes" id="UP000193409">
    <property type="component" value="Unassembled WGS sequence"/>
</dbReference>
<feature type="coiled-coil region" evidence="10">
    <location>
        <begin position="145"/>
        <end position="179"/>
    </location>
</feature>
<evidence type="ECO:0000256" key="6">
    <source>
        <dbReference type="ARBA" id="ARBA00022692"/>
    </source>
</evidence>
<gene>
    <name evidence="13" type="primary">prsE_2</name>
    <name evidence="13" type="ORF">PSA7680_03432</name>
</gene>
<comment type="similarity">
    <text evidence="2 9">Belongs to the membrane fusion protein (MFP) (TC 8.A.1) family.</text>
</comment>
<feature type="transmembrane region" description="Helical" evidence="9">
    <location>
        <begin position="12"/>
        <end position="34"/>
    </location>
</feature>
<name>A0A1Y5TIX1_9RHOB</name>
<keyword evidence="5 9" id="KW-0997">Cell inner membrane</keyword>
<dbReference type="AlphaFoldDB" id="A0A1Y5TIX1"/>
<dbReference type="InterPro" id="IPR058982">
    <property type="entry name" value="Beta-barrel_AprE"/>
</dbReference>
<organism evidence="13 14">
    <name type="scientific">Pseudoruegeria aquimaris</name>
    <dbReference type="NCBI Taxonomy" id="393663"/>
    <lineage>
        <taxon>Bacteria</taxon>
        <taxon>Pseudomonadati</taxon>
        <taxon>Pseudomonadota</taxon>
        <taxon>Alphaproteobacteria</taxon>
        <taxon>Rhodobacterales</taxon>
        <taxon>Roseobacteraceae</taxon>
        <taxon>Pseudoruegeria</taxon>
    </lineage>
</organism>
<evidence type="ECO:0000256" key="1">
    <source>
        <dbReference type="ARBA" id="ARBA00004377"/>
    </source>
</evidence>
<keyword evidence="3 9" id="KW-0813">Transport</keyword>
<dbReference type="PANTHER" id="PTHR30386">
    <property type="entry name" value="MEMBRANE FUSION SUBUNIT OF EMRAB-TOLC MULTIDRUG EFFLUX PUMP"/>
    <property type="match status" value="1"/>
</dbReference>
<dbReference type="InterPro" id="IPR050739">
    <property type="entry name" value="MFP"/>
</dbReference>
<protein>
    <recommendedName>
        <fullName evidence="9">Membrane fusion protein (MFP) family protein</fullName>
    </recommendedName>
</protein>
<evidence type="ECO:0000256" key="3">
    <source>
        <dbReference type="ARBA" id="ARBA00022448"/>
    </source>
</evidence>
<evidence type="ECO:0000256" key="5">
    <source>
        <dbReference type="ARBA" id="ARBA00022519"/>
    </source>
</evidence>
<dbReference type="PRINTS" id="PR01490">
    <property type="entry name" value="RTXTOXIND"/>
</dbReference>
<dbReference type="Pfam" id="PF26002">
    <property type="entry name" value="Beta-barrel_AprE"/>
    <property type="match status" value="1"/>
</dbReference>
<accession>A0A1Y5TIX1</accession>
<dbReference type="Gene3D" id="2.40.50.100">
    <property type="match status" value="1"/>
</dbReference>
<dbReference type="OrthoDB" id="9810980at2"/>
<dbReference type="GO" id="GO:0015031">
    <property type="term" value="P:protein transport"/>
    <property type="evidence" value="ECO:0007669"/>
    <property type="project" value="InterPro"/>
</dbReference>
<evidence type="ECO:0000313" key="14">
    <source>
        <dbReference type="Proteomes" id="UP000193409"/>
    </source>
</evidence>
<dbReference type="InterPro" id="IPR011053">
    <property type="entry name" value="Single_hybrid_motif"/>
</dbReference>
<feature type="coiled-coil region" evidence="10">
    <location>
        <begin position="225"/>
        <end position="288"/>
    </location>
</feature>
<feature type="domain" description="AprE-like beta-barrel" evidence="12">
    <location>
        <begin position="323"/>
        <end position="413"/>
    </location>
</feature>
<dbReference type="Gene3D" id="2.40.30.170">
    <property type="match status" value="1"/>
</dbReference>
<evidence type="ECO:0000259" key="11">
    <source>
        <dbReference type="Pfam" id="PF25994"/>
    </source>
</evidence>